<comment type="pathway">
    <text evidence="3">Protein modification; protein ubiquitination.</text>
</comment>
<feature type="transmembrane region" description="Helical" evidence="14">
    <location>
        <begin position="1734"/>
        <end position="1755"/>
    </location>
</feature>
<feature type="transmembrane region" description="Helical" evidence="14">
    <location>
        <begin position="124"/>
        <end position="142"/>
    </location>
</feature>
<feature type="compositionally biased region" description="Polar residues" evidence="13">
    <location>
        <begin position="744"/>
        <end position="764"/>
    </location>
</feature>
<comment type="caution">
    <text evidence="16">The sequence shown here is derived from an EMBL/GenBank/DDBJ whole genome shotgun (WGS) entry which is preliminary data.</text>
</comment>
<evidence type="ECO:0000256" key="7">
    <source>
        <dbReference type="ARBA" id="ARBA00022723"/>
    </source>
</evidence>
<evidence type="ECO:0000256" key="14">
    <source>
        <dbReference type="SAM" id="Phobius"/>
    </source>
</evidence>
<dbReference type="Pfam" id="PF23113">
    <property type="entry name" value="MARCHF6_C"/>
    <property type="match status" value="1"/>
</dbReference>
<feature type="compositionally biased region" description="Polar residues" evidence="13">
    <location>
        <begin position="806"/>
        <end position="816"/>
    </location>
</feature>
<feature type="transmembrane region" description="Helical" evidence="14">
    <location>
        <begin position="1590"/>
        <end position="1610"/>
    </location>
</feature>
<feature type="compositionally biased region" description="Polar residues" evidence="13">
    <location>
        <begin position="535"/>
        <end position="554"/>
    </location>
</feature>
<accession>A0A3D8QDG5</accession>
<keyword evidence="12 14" id="KW-0472">Membrane</keyword>
<feature type="transmembrane region" description="Helical" evidence="14">
    <location>
        <begin position="1352"/>
        <end position="1375"/>
    </location>
</feature>
<evidence type="ECO:0000256" key="6">
    <source>
        <dbReference type="ARBA" id="ARBA00022692"/>
    </source>
</evidence>
<feature type="transmembrane region" description="Helical" evidence="14">
    <location>
        <begin position="1775"/>
        <end position="1797"/>
    </location>
</feature>
<sequence length="1838" mass="204817">MADLASQYETNHPPPDLMNDPEFATNTMHVDDGSNDPDTCRICRGEGGANEPLFYPCKCSGSIKFVHQECLMEWLSHSQKKYCELCKTPFRFTKLYSPQMPQKLPASVFARHLALKLVRNITTWLRFCLVVTVWLGILPFAIRQFWRFVFWFSDGGWPSPKLTSTGAISNTTTAQALEIARELQLATLTGNGTSPVTPLHASQTTAASIGGVMDRLVGLLLPFSQTLNINSSDPLAAGLAKSLFYGLGLQNIGIMDGELNNKSASQFVMGLSHSVRAPSLLSDVSFLNNLTRSPTINSLVITIVEGYVITFLVVVSFILVFLIREWVVQQQPGINMGAGFNADFAGPERRRGRQQAPLPNLQNVPNRNVPALAANHGPGDRQEEERPDGDLARINRRVRFDDEPLRPAGDQLAIQEPLLDIRGDLDAGPGEASGNNRPLMPGRDAFDPAADLQRQLTEEPKMTAEFLEIWKRADGNATEILRIIEESNLSSEMAYWVTAMKILQIPEEKARRRSRNDLLQVESNSGGSSPALAPRTNSISSTTADISGETTPSPNDWVDITESVHATASDATGPSNDSSNDQNLSASKWKGKQKENFRDLVQEPLPSPEAQAPHGSDNVQPPQNKLTRIQSSGGSTIPPGTIQEQKFNSQEGTLYPPSTWSFGNLPSASHDSASGTRHTKSSTAEPPLDRYEEEIPPLRKVSSSAISANTRSNSTDERAWKEEQALRVEQAIARGREAHREIAESTTPSSPSKANFGTSNSMQRQVPLDNPTRSFTSQQRHLDELNHTNGADSSTFLNENWDDFSDNSMPNSGTENETMDHQNEPNVDVIAPFPPFPPFGDDNNAPTDVQPAPAGRQQEPQGFLGRVADWLWARPDNEGQQAEEDADDEQIVEDLAAEAPFVPRQLADHDVFDEPENDRNPEFLNQDRDVVAAALEAGLDPNDPDAIDDAEDFDGIMELVGMRGPLSGLLQNALFSAFLLALAVAIGIWIPYNLGRIALLFAANPGPTLKLPLRLIFGVAAFLQDFGLAFLGFVAYCVMYTFYFPVKLFFYFTGTSNTAIAEKLIDFGNEVLRIAYAAFDHGMHGTVNGVINVADSDLLAFSAASHESLLNIKSAAAFIFAEIGIRFQFILSGQFRISLMEVWSFISGLATISWRFLAALPRLLLRPNSWVITLDVAKRASPLDPGLSVWDSWDRFWATLTGYSTLTFLGALYINKGSPFSAGQAGREWEATIIDLLNQAGGVMKVILIISIEMLVFPLYCGLLLDAALLPLFENATIMSRILFTLRSPLTSIFVHWFVGTCYMFHFALFVSMCRKIMRKGVLYFIRDPDDPTFHPVRDVLERNVATQLRKILFSALVYGALVVICLGGVVWGIAFVFKGVLPIHWSSNEPVLEFPIDLLFYNFLMPLAVRFFKPSDGLHAMYSWWFRRCARMLRLTWFMFDERQKDEEGHYAFQNWSDVFNHLKGKVTPANGAANAAIAPFVHDGRYVRTPASDQVRIPKESTVFLEVTEANERVDKAEDRADGLHGRDSSMFKQVYVPPHFRLRIFIFILSIWLFAAVTGVGITIVPLVFGRHVFSRLIPEHVRKNDVYAFSIGIYILGTILYTALHVRQFISYARRMAANNNTRQAWRRFTKIASRVGRVMWTYAAFLFVLPTLSAFLVEFYILIPLHTYYALEESHVMHFVQSWTLGLLYVKLTTRIILWYEDSRPAQSLRAITRNGYLNPDARLATRSFIFPATVVLGVLLGLPWGLASLACKTMFKNASEREVMLIFRYSYPMLFSAVLVGMACWALVGVVRGWRQRIKDEVYLIGERLHNFGDRKTGNGGTVVPGVRRMGT</sequence>
<name>A0A3D8QDG5_9HELO</name>
<dbReference type="Pfam" id="PF12906">
    <property type="entry name" value="RINGv"/>
    <property type="match status" value="1"/>
</dbReference>
<keyword evidence="11 14" id="KW-1133">Transmembrane helix</keyword>
<dbReference type="PANTHER" id="PTHR13145:SF0">
    <property type="entry name" value="E3 UBIQUITIN-PROTEIN LIGASE MARCHF6"/>
    <property type="match status" value="1"/>
</dbReference>
<comment type="subcellular location">
    <subcellularLocation>
        <location evidence="2">Membrane</location>
        <topology evidence="2">Multi-pass membrane protein</topology>
    </subcellularLocation>
</comment>
<dbReference type="GO" id="GO:0061630">
    <property type="term" value="F:ubiquitin protein ligase activity"/>
    <property type="evidence" value="ECO:0007669"/>
    <property type="project" value="UniProtKB-EC"/>
</dbReference>
<dbReference type="EC" id="2.3.2.27" evidence="4"/>
<keyword evidence="8" id="KW-0863">Zinc-finger</keyword>
<evidence type="ECO:0000256" key="12">
    <source>
        <dbReference type="ARBA" id="ARBA00023136"/>
    </source>
</evidence>
<feature type="region of interest" description="Disordered" evidence="13">
    <location>
        <begin position="739"/>
        <end position="765"/>
    </location>
</feature>
<dbReference type="FunFam" id="3.30.40.10:FF:000287">
    <property type="entry name" value="RING finger membrane protein"/>
    <property type="match status" value="1"/>
</dbReference>
<feature type="compositionally biased region" description="Polar residues" evidence="13">
    <location>
        <begin position="642"/>
        <end position="684"/>
    </location>
</feature>
<evidence type="ECO:0000256" key="2">
    <source>
        <dbReference type="ARBA" id="ARBA00004141"/>
    </source>
</evidence>
<evidence type="ECO:0000256" key="10">
    <source>
        <dbReference type="ARBA" id="ARBA00022833"/>
    </source>
</evidence>
<dbReference type="InterPro" id="IPR013083">
    <property type="entry name" value="Znf_RING/FYVE/PHD"/>
</dbReference>
<dbReference type="Proteomes" id="UP000256645">
    <property type="component" value="Unassembled WGS sequence"/>
</dbReference>
<feature type="region of interest" description="Disordered" evidence="13">
    <location>
        <begin position="520"/>
        <end position="719"/>
    </location>
</feature>
<evidence type="ECO:0000313" key="16">
    <source>
        <dbReference type="EMBL" id="RDW59875.1"/>
    </source>
</evidence>
<dbReference type="InterPro" id="IPR056521">
    <property type="entry name" value="MARCHF6-like_C"/>
</dbReference>
<evidence type="ECO:0000256" key="5">
    <source>
        <dbReference type="ARBA" id="ARBA00022679"/>
    </source>
</evidence>
<feature type="compositionally biased region" description="Basic and acidic residues" evidence="13">
    <location>
        <begin position="378"/>
        <end position="395"/>
    </location>
</feature>
<keyword evidence="17" id="KW-1185">Reference proteome</keyword>
<dbReference type="CDD" id="cd16702">
    <property type="entry name" value="RING_CH-C4HC3_MARCH6"/>
    <property type="match status" value="1"/>
</dbReference>
<keyword evidence="6 14" id="KW-0812">Transmembrane</keyword>
<keyword evidence="5" id="KW-0808">Transferase</keyword>
<feature type="transmembrane region" description="Helical" evidence="14">
    <location>
        <begin position="1293"/>
        <end position="1311"/>
    </location>
</feature>
<evidence type="ECO:0000256" key="9">
    <source>
        <dbReference type="ARBA" id="ARBA00022786"/>
    </source>
</evidence>
<dbReference type="GO" id="GO:0008270">
    <property type="term" value="F:zinc ion binding"/>
    <property type="evidence" value="ECO:0007669"/>
    <property type="project" value="UniProtKB-KW"/>
</dbReference>
<dbReference type="Gene3D" id="3.30.40.10">
    <property type="entry name" value="Zinc/RING finger domain, C3HC4 (zinc finger)"/>
    <property type="match status" value="1"/>
</dbReference>
<protein>
    <recommendedName>
        <fullName evidence="4">RING-type E3 ubiquitin transferase</fullName>
        <ecNumber evidence="4">2.3.2.27</ecNumber>
    </recommendedName>
</protein>
<feature type="domain" description="RING-CH-type" evidence="15">
    <location>
        <begin position="32"/>
        <end position="93"/>
    </location>
</feature>
<dbReference type="SUPFAM" id="SSF57850">
    <property type="entry name" value="RING/U-box"/>
    <property type="match status" value="1"/>
</dbReference>
<evidence type="ECO:0000256" key="4">
    <source>
        <dbReference type="ARBA" id="ARBA00012483"/>
    </source>
</evidence>
<evidence type="ECO:0000256" key="8">
    <source>
        <dbReference type="ARBA" id="ARBA00022771"/>
    </source>
</evidence>
<comment type="catalytic activity">
    <reaction evidence="1">
        <text>S-ubiquitinyl-[E2 ubiquitin-conjugating enzyme]-L-cysteine + [acceptor protein]-L-lysine = [E2 ubiquitin-conjugating enzyme]-L-cysteine + N(6)-ubiquitinyl-[acceptor protein]-L-lysine.</text>
        <dbReference type="EC" id="2.3.2.27"/>
    </reaction>
</comment>
<evidence type="ECO:0000313" key="17">
    <source>
        <dbReference type="Proteomes" id="UP000256645"/>
    </source>
</evidence>
<evidence type="ECO:0000256" key="13">
    <source>
        <dbReference type="SAM" id="MobiDB-lite"/>
    </source>
</evidence>
<feature type="transmembrane region" description="Helical" evidence="14">
    <location>
        <begin position="1246"/>
        <end position="1273"/>
    </location>
</feature>
<gene>
    <name evidence="16" type="ORF">BP6252_12962</name>
</gene>
<feature type="transmembrane region" description="Helical" evidence="14">
    <location>
        <begin position="1395"/>
        <end position="1413"/>
    </location>
</feature>
<evidence type="ECO:0000256" key="3">
    <source>
        <dbReference type="ARBA" id="ARBA00004906"/>
    </source>
</evidence>
<dbReference type="SMART" id="SM00744">
    <property type="entry name" value="RINGv"/>
    <property type="match status" value="1"/>
</dbReference>
<dbReference type="InterPro" id="IPR057211">
    <property type="entry name" value="DUF7889"/>
</dbReference>
<evidence type="ECO:0000256" key="11">
    <source>
        <dbReference type="ARBA" id="ARBA00022989"/>
    </source>
</evidence>
<feature type="region of interest" description="Disordered" evidence="13">
    <location>
        <begin position="805"/>
        <end position="859"/>
    </location>
</feature>
<dbReference type="InterPro" id="IPR011016">
    <property type="entry name" value="Znf_RING-CH"/>
</dbReference>
<feature type="transmembrane region" description="Helical" evidence="14">
    <location>
        <begin position="1547"/>
        <end position="1570"/>
    </location>
</feature>
<dbReference type="STRING" id="1849047.A0A3D8QDG5"/>
<feature type="transmembrane region" description="Helical" evidence="14">
    <location>
        <begin position="1688"/>
        <end position="1705"/>
    </location>
</feature>
<feature type="compositionally biased region" description="Basic and acidic residues" evidence="13">
    <location>
        <begin position="592"/>
        <end position="601"/>
    </location>
</feature>
<feature type="compositionally biased region" description="Polar residues" evidence="13">
    <location>
        <begin position="564"/>
        <end position="586"/>
    </location>
</feature>
<feature type="transmembrane region" description="Helical" evidence="14">
    <location>
        <begin position="1645"/>
        <end position="1668"/>
    </location>
</feature>
<dbReference type="GO" id="GO:0005789">
    <property type="term" value="C:endoplasmic reticulum membrane"/>
    <property type="evidence" value="ECO:0007669"/>
    <property type="project" value="TreeGrafter"/>
</dbReference>
<proteinExistence type="predicted"/>
<dbReference type="Pfam" id="PF25417">
    <property type="entry name" value="DUF7889"/>
    <property type="match status" value="1"/>
</dbReference>
<feature type="transmembrane region" description="Helical" evidence="14">
    <location>
        <begin position="299"/>
        <end position="323"/>
    </location>
</feature>
<dbReference type="OrthoDB" id="1108038at2759"/>
<reference evidence="16 17" key="1">
    <citation type="journal article" date="2018" name="IMA Fungus">
        <title>IMA Genome-F 9: Draft genome sequence of Annulohypoxylon stygium, Aspergillus mulundensis, Berkeleyomyces basicola (syn. Thielaviopsis basicola), Ceratocystis smalleyi, two Cercospora beticola strains, Coleophoma cylindrospora, Fusarium fracticaudum, Phialophora cf. hyalina, and Morchella septimelata.</title>
        <authorList>
            <person name="Wingfield B.D."/>
            <person name="Bills G.F."/>
            <person name="Dong Y."/>
            <person name="Huang W."/>
            <person name="Nel W.J."/>
            <person name="Swalarsk-Parry B.S."/>
            <person name="Vaghefi N."/>
            <person name="Wilken P.M."/>
            <person name="An Z."/>
            <person name="de Beer Z.W."/>
            <person name="De Vos L."/>
            <person name="Chen L."/>
            <person name="Duong T.A."/>
            <person name="Gao Y."/>
            <person name="Hammerbacher A."/>
            <person name="Kikkert J.R."/>
            <person name="Li Y."/>
            <person name="Li H."/>
            <person name="Li K."/>
            <person name="Li Q."/>
            <person name="Liu X."/>
            <person name="Ma X."/>
            <person name="Naidoo K."/>
            <person name="Pethybridge S.J."/>
            <person name="Sun J."/>
            <person name="Steenkamp E.T."/>
            <person name="van der Nest M.A."/>
            <person name="van Wyk S."/>
            <person name="Wingfield M.J."/>
            <person name="Xiong C."/>
            <person name="Yue Q."/>
            <person name="Zhang X."/>
        </authorList>
    </citation>
    <scope>NUCLEOTIDE SEQUENCE [LARGE SCALE GENOMIC DNA]</scope>
    <source>
        <strain evidence="16 17">BP6252</strain>
    </source>
</reference>
<evidence type="ECO:0000256" key="1">
    <source>
        <dbReference type="ARBA" id="ARBA00000900"/>
    </source>
</evidence>
<feature type="region of interest" description="Disordered" evidence="13">
    <location>
        <begin position="1"/>
        <end position="30"/>
    </location>
</feature>
<dbReference type="GO" id="GO:0036503">
    <property type="term" value="P:ERAD pathway"/>
    <property type="evidence" value="ECO:0007669"/>
    <property type="project" value="TreeGrafter"/>
</dbReference>
<feature type="region of interest" description="Disordered" evidence="13">
    <location>
        <begin position="345"/>
        <end position="395"/>
    </location>
</feature>
<keyword evidence="9" id="KW-0833">Ubl conjugation pathway</keyword>
<feature type="compositionally biased region" description="Polar residues" evidence="13">
    <location>
        <begin position="617"/>
        <end position="635"/>
    </location>
</feature>
<feature type="compositionally biased region" description="Polar residues" evidence="13">
    <location>
        <begin position="701"/>
        <end position="713"/>
    </location>
</feature>
<evidence type="ECO:0000259" key="15">
    <source>
        <dbReference type="PROSITE" id="PS51292"/>
    </source>
</evidence>
<feature type="transmembrane region" description="Helical" evidence="14">
    <location>
        <begin position="973"/>
        <end position="994"/>
    </location>
</feature>
<keyword evidence="10" id="KW-0862">Zinc</keyword>
<dbReference type="PROSITE" id="PS51292">
    <property type="entry name" value="ZF_RING_CH"/>
    <property type="match status" value="1"/>
</dbReference>
<organism evidence="16 17">
    <name type="scientific">Coleophoma cylindrospora</name>
    <dbReference type="NCBI Taxonomy" id="1849047"/>
    <lineage>
        <taxon>Eukaryota</taxon>
        <taxon>Fungi</taxon>
        <taxon>Dikarya</taxon>
        <taxon>Ascomycota</taxon>
        <taxon>Pezizomycotina</taxon>
        <taxon>Leotiomycetes</taxon>
        <taxon>Helotiales</taxon>
        <taxon>Dermateaceae</taxon>
        <taxon>Coleophoma</taxon>
    </lineage>
</organism>
<keyword evidence="7" id="KW-0479">Metal-binding</keyword>
<dbReference type="PANTHER" id="PTHR13145">
    <property type="entry name" value="SSM4 PROTEIN"/>
    <property type="match status" value="1"/>
</dbReference>
<feature type="transmembrane region" description="Helical" evidence="14">
    <location>
        <begin position="1015"/>
        <end position="1043"/>
    </location>
</feature>
<dbReference type="EMBL" id="PDLM01000016">
    <property type="protein sequence ID" value="RDW59875.1"/>
    <property type="molecule type" value="Genomic_DNA"/>
</dbReference>